<name>A0A0G0SQL3_9BACT</name>
<comment type="caution">
    <text evidence="1">The sequence shown here is derived from an EMBL/GenBank/DDBJ whole genome shotgun (WGS) entry which is preliminary data.</text>
</comment>
<dbReference type="EMBL" id="LBXL01000062">
    <property type="protein sequence ID" value="KKR27912.1"/>
    <property type="molecule type" value="Genomic_DNA"/>
</dbReference>
<organism evidence="1 2">
    <name type="scientific">Candidatus Woesebacteria bacterium GW2011_GWA1_39_8</name>
    <dbReference type="NCBI Taxonomy" id="1618552"/>
    <lineage>
        <taxon>Bacteria</taxon>
        <taxon>Candidatus Woeseibacteriota</taxon>
    </lineage>
</organism>
<accession>A0A0G0SQL3</accession>
<proteinExistence type="predicted"/>
<protein>
    <submittedName>
        <fullName evidence="1">Uncharacterized protein</fullName>
    </submittedName>
</protein>
<gene>
    <name evidence="1" type="ORF">UT61_C0062G0012</name>
</gene>
<reference evidence="1 2" key="1">
    <citation type="journal article" date="2015" name="Nature">
        <title>rRNA introns, odd ribosomes, and small enigmatic genomes across a large radiation of phyla.</title>
        <authorList>
            <person name="Brown C.T."/>
            <person name="Hug L.A."/>
            <person name="Thomas B.C."/>
            <person name="Sharon I."/>
            <person name="Castelle C.J."/>
            <person name="Singh A."/>
            <person name="Wilkins M.J."/>
            <person name="Williams K.H."/>
            <person name="Banfield J.F."/>
        </authorList>
    </citation>
    <scope>NUCLEOTIDE SEQUENCE [LARGE SCALE GENOMIC DNA]</scope>
</reference>
<dbReference type="AlphaFoldDB" id="A0A0G0SQL3"/>
<sequence>MIVLKRPKLIKENNILGYDSIELGQYMKTIGKFQEWVIFFQGSTGMITKAGKWLVYKSDVDRFLGGLPNLD</sequence>
<evidence type="ECO:0000313" key="2">
    <source>
        <dbReference type="Proteomes" id="UP000034793"/>
    </source>
</evidence>
<evidence type="ECO:0000313" key="1">
    <source>
        <dbReference type="EMBL" id="KKR27912.1"/>
    </source>
</evidence>
<dbReference type="Proteomes" id="UP000034793">
    <property type="component" value="Unassembled WGS sequence"/>
</dbReference>